<name>A0ABW4JCJ2_9BACL</name>
<dbReference type="EMBL" id="JBHUCX010000014">
    <property type="protein sequence ID" value="MFD1674052.1"/>
    <property type="molecule type" value="Genomic_DNA"/>
</dbReference>
<dbReference type="InterPro" id="IPR036514">
    <property type="entry name" value="SGNH_hydro_sf"/>
</dbReference>
<comment type="caution">
    <text evidence="3">The sequence shown here is derived from an EMBL/GenBank/DDBJ whole genome shotgun (WGS) entry which is preliminary data.</text>
</comment>
<proteinExistence type="inferred from homology"/>
<accession>A0ABW4JCJ2</accession>
<reference evidence="4" key="1">
    <citation type="journal article" date="2019" name="Int. J. Syst. Evol. Microbiol.">
        <title>The Global Catalogue of Microorganisms (GCM) 10K type strain sequencing project: providing services to taxonomists for standard genome sequencing and annotation.</title>
        <authorList>
            <consortium name="The Broad Institute Genomics Platform"/>
            <consortium name="The Broad Institute Genome Sequencing Center for Infectious Disease"/>
            <person name="Wu L."/>
            <person name="Ma J."/>
        </authorList>
    </citation>
    <scope>NUCLEOTIDE SEQUENCE [LARGE SCALE GENOMIC DNA]</scope>
    <source>
        <strain evidence="4">CGMCC 1.12286</strain>
    </source>
</reference>
<evidence type="ECO:0000256" key="2">
    <source>
        <dbReference type="ARBA" id="ARBA00022801"/>
    </source>
</evidence>
<dbReference type="Proteomes" id="UP001597079">
    <property type="component" value="Unassembled WGS sequence"/>
</dbReference>
<comment type="similarity">
    <text evidence="1">Belongs to the 'GDSL' lipolytic enzyme family.</text>
</comment>
<evidence type="ECO:0000256" key="1">
    <source>
        <dbReference type="ARBA" id="ARBA00008668"/>
    </source>
</evidence>
<dbReference type="PANTHER" id="PTHR43695:SF1">
    <property type="entry name" value="RHAMNOGALACTURONAN ACETYLESTERASE"/>
    <property type="match status" value="1"/>
</dbReference>
<keyword evidence="2" id="KW-0378">Hydrolase</keyword>
<organism evidence="3 4">
    <name type="scientific">Alicyclobacillus fodiniaquatilis</name>
    <dbReference type="NCBI Taxonomy" id="1661150"/>
    <lineage>
        <taxon>Bacteria</taxon>
        <taxon>Bacillati</taxon>
        <taxon>Bacillota</taxon>
        <taxon>Bacilli</taxon>
        <taxon>Bacillales</taxon>
        <taxon>Alicyclobacillaceae</taxon>
        <taxon>Alicyclobacillus</taxon>
    </lineage>
</organism>
<dbReference type="Gene3D" id="3.40.50.1110">
    <property type="entry name" value="SGNH hydrolase"/>
    <property type="match status" value="1"/>
</dbReference>
<protein>
    <submittedName>
        <fullName evidence="3">Uncharacterized protein</fullName>
    </submittedName>
</protein>
<dbReference type="RefSeq" id="WP_377941748.1">
    <property type="nucleotide sequence ID" value="NZ_JBHUCX010000014.1"/>
</dbReference>
<keyword evidence="4" id="KW-1185">Reference proteome</keyword>
<dbReference type="SUPFAM" id="SSF52266">
    <property type="entry name" value="SGNH hydrolase"/>
    <property type="match status" value="1"/>
</dbReference>
<evidence type="ECO:0000313" key="4">
    <source>
        <dbReference type="Proteomes" id="UP001597079"/>
    </source>
</evidence>
<evidence type="ECO:0000313" key="3">
    <source>
        <dbReference type="EMBL" id="MFD1674052.1"/>
    </source>
</evidence>
<dbReference type="PANTHER" id="PTHR43695">
    <property type="entry name" value="PUTATIVE (AFU_ORTHOLOGUE AFUA_2G17250)-RELATED"/>
    <property type="match status" value="1"/>
</dbReference>
<sequence length="82" mass="9074">MAHRLKIPLIDLSERTKTLFQTAGEVASEGFFVWLKPGEHVNYPAGLRDNTHFNEAGAREIAGLVVKEIRGLSLPLADYLSP</sequence>
<dbReference type="InterPro" id="IPR037459">
    <property type="entry name" value="RhgT-like"/>
</dbReference>
<gene>
    <name evidence="3" type="ORF">ACFSB2_04920</name>
</gene>